<dbReference type="EMBL" id="JAQQWK010000009">
    <property type="protein sequence ID" value="KAK8034150.1"/>
    <property type="molecule type" value="Genomic_DNA"/>
</dbReference>
<proteinExistence type="predicted"/>
<feature type="domain" description="C2H2-type" evidence="2">
    <location>
        <begin position="199"/>
        <end position="223"/>
    </location>
</feature>
<organism evidence="3 4">
    <name type="scientific">Apiospora rasikravindrae</name>
    <dbReference type="NCBI Taxonomy" id="990691"/>
    <lineage>
        <taxon>Eukaryota</taxon>
        <taxon>Fungi</taxon>
        <taxon>Dikarya</taxon>
        <taxon>Ascomycota</taxon>
        <taxon>Pezizomycotina</taxon>
        <taxon>Sordariomycetes</taxon>
        <taxon>Xylariomycetidae</taxon>
        <taxon>Amphisphaeriales</taxon>
        <taxon>Apiosporaceae</taxon>
        <taxon>Apiospora</taxon>
    </lineage>
</organism>
<dbReference type="PROSITE" id="PS50157">
    <property type="entry name" value="ZINC_FINGER_C2H2_2"/>
    <property type="match status" value="1"/>
</dbReference>
<dbReference type="Proteomes" id="UP001444661">
    <property type="component" value="Unassembled WGS sequence"/>
</dbReference>
<gene>
    <name evidence="3" type="ORF">PG993_009145</name>
</gene>
<keyword evidence="1" id="KW-0863">Zinc-finger</keyword>
<comment type="caution">
    <text evidence="3">The sequence shown here is derived from an EMBL/GenBank/DDBJ whole genome shotgun (WGS) entry which is preliminary data.</text>
</comment>
<keyword evidence="4" id="KW-1185">Reference proteome</keyword>
<protein>
    <recommendedName>
        <fullName evidence="2">C2H2-type domain-containing protein</fullName>
    </recommendedName>
</protein>
<reference evidence="3 4" key="1">
    <citation type="submission" date="2023-01" db="EMBL/GenBank/DDBJ databases">
        <title>Analysis of 21 Apiospora genomes using comparative genomics revels a genus with tremendous synthesis potential of carbohydrate active enzymes and secondary metabolites.</title>
        <authorList>
            <person name="Sorensen T."/>
        </authorList>
    </citation>
    <scope>NUCLEOTIDE SEQUENCE [LARGE SCALE GENOMIC DNA]</scope>
    <source>
        <strain evidence="3 4">CBS 33761</strain>
    </source>
</reference>
<evidence type="ECO:0000313" key="4">
    <source>
        <dbReference type="Proteomes" id="UP001444661"/>
    </source>
</evidence>
<evidence type="ECO:0000259" key="2">
    <source>
        <dbReference type="PROSITE" id="PS50157"/>
    </source>
</evidence>
<keyword evidence="1" id="KW-0479">Metal-binding</keyword>
<evidence type="ECO:0000313" key="3">
    <source>
        <dbReference type="EMBL" id="KAK8034150.1"/>
    </source>
</evidence>
<dbReference type="Gene3D" id="3.30.160.60">
    <property type="entry name" value="Classic Zinc Finger"/>
    <property type="match status" value="1"/>
</dbReference>
<keyword evidence="1" id="KW-0862">Zinc</keyword>
<sequence length="223" mass="25256">MAYNYYYNGSGTSGGDDWTADDAVYDEGGGIVSDLGPTPTYGDDGIDPSLLQQPGPGYVYPPSTPNAQGYNPRGHIYRGLWPTIYQHQPHILHLPFPTKRWLPTDRLLPSTGERYRFDEDDPPSVDNYPQERNGDYLCNRFTPKGAVCGKAFREKNILNDGQCSSLGRGAEQKDVRRHVVAHHPEWARQNGIKEEDEVFQCGCGMEFTRGDNLKKHQKKYHHR</sequence>
<dbReference type="InterPro" id="IPR013087">
    <property type="entry name" value="Znf_C2H2_type"/>
</dbReference>
<name>A0ABR1SII8_9PEZI</name>
<accession>A0ABR1SII8</accession>
<evidence type="ECO:0000256" key="1">
    <source>
        <dbReference type="PROSITE-ProRule" id="PRU00042"/>
    </source>
</evidence>